<evidence type="ECO:0000313" key="4">
    <source>
        <dbReference type="EMBL" id="KAH7436096.1"/>
    </source>
</evidence>
<proteinExistence type="predicted"/>
<dbReference type="PANTHER" id="PTHR31730:SF37">
    <property type="entry name" value="OS06G0716000 PROTEIN"/>
    <property type="match status" value="1"/>
</dbReference>
<dbReference type="PANTHER" id="PTHR31730">
    <property type="entry name" value="OS01G0873900 PROTEIN"/>
    <property type="match status" value="1"/>
</dbReference>
<feature type="compositionally biased region" description="Basic and acidic residues" evidence="1">
    <location>
        <begin position="1"/>
        <end position="10"/>
    </location>
</feature>
<dbReference type="Pfam" id="PF05003">
    <property type="entry name" value="DUF668"/>
    <property type="match status" value="1"/>
</dbReference>
<dbReference type="InterPro" id="IPR007700">
    <property type="entry name" value="DUF668"/>
</dbReference>
<dbReference type="Proteomes" id="UP000825935">
    <property type="component" value="Chromosome 5"/>
</dbReference>
<evidence type="ECO:0000256" key="1">
    <source>
        <dbReference type="SAM" id="MobiDB-lite"/>
    </source>
</evidence>
<feature type="domain" description="DUF3475" evidence="3">
    <location>
        <begin position="135"/>
        <end position="191"/>
    </location>
</feature>
<dbReference type="OMA" id="KKELMIF"/>
<reference evidence="4" key="1">
    <citation type="submission" date="2021-08" db="EMBL/GenBank/DDBJ databases">
        <title>WGS assembly of Ceratopteris richardii.</title>
        <authorList>
            <person name="Marchant D.B."/>
            <person name="Chen G."/>
            <person name="Jenkins J."/>
            <person name="Shu S."/>
            <person name="Leebens-Mack J."/>
            <person name="Grimwood J."/>
            <person name="Schmutz J."/>
            <person name="Soltis P."/>
            <person name="Soltis D."/>
            <person name="Chen Z.-H."/>
        </authorList>
    </citation>
    <scope>NUCLEOTIDE SEQUENCE</scope>
    <source>
        <strain evidence="4">Whitten #5841</strain>
        <tissue evidence="4">Leaf</tissue>
    </source>
</reference>
<protein>
    <submittedName>
        <fullName evidence="4">Uncharacterized protein</fullName>
    </submittedName>
</protein>
<accession>A0A8T2UQE1</accession>
<evidence type="ECO:0000259" key="2">
    <source>
        <dbReference type="Pfam" id="PF05003"/>
    </source>
</evidence>
<feature type="domain" description="DUF668" evidence="2">
    <location>
        <begin position="357"/>
        <end position="443"/>
    </location>
</feature>
<comment type="caution">
    <text evidence="4">The sequence shown here is derived from an EMBL/GenBank/DDBJ whole genome shotgun (WGS) entry which is preliminary data.</text>
</comment>
<dbReference type="Pfam" id="PF11961">
    <property type="entry name" value="DUF3475"/>
    <property type="match status" value="1"/>
</dbReference>
<dbReference type="InterPro" id="IPR045021">
    <property type="entry name" value="PSI1/2/3"/>
</dbReference>
<feature type="compositionally biased region" description="Basic and acidic residues" evidence="1">
    <location>
        <begin position="554"/>
        <end position="565"/>
    </location>
</feature>
<feature type="compositionally biased region" description="Basic and acidic residues" evidence="1">
    <location>
        <begin position="592"/>
        <end position="604"/>
    </location>
</feature>
<name>A0A8T2UQE1_CERRI</name>
<feature type="region of interest" description="Disordered" evidence="1">
    <location>
        <begin position="545"/>
        <end position="604"/>
    </location>
</feature>
<dbReference type="InterPro" id="IPR021864">
    <property type="entry name" value="DUF3475"/>
</dbReference>
<feature type="region of interest" description="Disordered" evidence="1">
    <location>
        <begin position="1"/>
        <end position="20"/>
    </location>
</feature>
<evidence type="ECO:0000313" key="5">
    <source>
        <dbReference type="Proteomes" id="UP000825935"/>
    </source>
</evidence>
<gene>
    <name evidence="4" type="ORF">KP509_05G002200</name>
</gene>
<feature type="region of interest" description="Disordered" evidence="1">
    <location>
        <begin position="26"/>
        <end position="50"/>
    </location>
</feature>
<dbReference type="EMBL" id="CM035410">
    <property type="protein sequence ID" value="KAH7436096.1"/>
    <property type="molecule type" value="Genomic_DNA"/>
</dbReference>
<evidence type="ECO:0000259" key="3">
    <source>
        <dbReference type="Pfam" id="PF11961"/>
    </source>
</evidence>
<sequence>MGASQSRKDGSSVYDDGSWHTRNLFSTARTNVKLSDPTEKTPRDISGPLGPVALYPNEANSEFNGHYNPPVSIQATEKSKTTLKTKVFEAVGRAGTAGLGKAVGALDTIGSSMTSLNKASGFTSSAIVKPNRIEILAFEVANTIAKAYGLKVSLSKDSIKHLKEEVLCSYGVQRLVSSDMSKLLSIAAADKRKELAVFANEVVRFGNQCRDCQWHHLDRYFNKLDTQKFVPKQNRDEIDEEVQTLLTWAQQTGELYHELNSLDRFEAEMRRKLQDEDLYDNYSRGDNLSTLRSEQKARGKAVKMLKKKSLWSKTLEEVMEKLVDAVYFLHSEIERIFGDAGKILEKSDPSSKDDRERLGVVGLALHYACIISQIDALVSRAASIPVDARDSLYQSLPTTIKAALKNKILLYDMSNNKLDASNLSDEMEKTLSWLVPMANNTTKTHQGFGWVGEWANTGSSLDLSLSARSQISLIQTLHHADKAATEECILDLLVQLHYLVIAVRENVATLHPSASIALHSNSTHLSGVPYEMESMQYNNSDIESTMMSSTQARPELERLPSREEPTPFLTKSDSHPSSRPLEDELSSSSLNHGHDARLDRVKSLDIMDRVDDI</sequence>
<keyword evidence="5" id="KW-1185">Reference proteome</keyword>
<dbReference type="OrthoDB" id="2020544at2759"/>
<organism evidence="4 5">
    <name type="scientific">Ceratopteris richardii</name>
    <name type="common">Triangle waterfern</name>
    <dbReference type="NCBI Taxonomy" id="49495"/>
    <lineage>
        <taxon>Eukaryota</taxon>
        <taxon>Viridiplantae</taxon>
        <taxon>Streptophyta</taxon>
        <taxon>Embryophyta</taxon>
        <taxon>Tracheophyta</taxon>
        <taxon>Polypodiopsida</taxon>
        <taxon>Polypodiidae</taxon>
        <taxon>Polypodiales</taxon>
        <taxon>Pteridineae</taxon>
        <taxon>Pteridaceae</taxon>
        <taxon>Parkerioideae</taxon>
        <taxon>Ceratopteris</taxon>
    </lineage>
</organism>
<feature type="compositionally biased region" description="Basic and acidic residues" evidence="1">
    <location>
        <begin position="572"/>
        <end position="582"/>
    </location>
</feature>
<dbReference type="AlphaFoldDB" id="A0A8T2UQE1"/>
<dbReference type="GO" id="GO:0045927">
    <property type="term" value="P:positive regulation of growth"/>
    <property type="evidence" value="ECO:0007669"/>
    <property type="project" value="InterPro"/>
</dbReference>